<protein>
    <submittedName>
        <fullName evidence="1">Uncharacterized protein</fullName>
    </submittedName>
</protein>
<gene>
    <name evidence="1" type="ORF">PECAL_1P33720</name>
</gene>
<dbReference type="OrthoDB" id="5395390at2759"/>
<organism evidence="1 2">
    <name type="scientific">Pelagomonas calceolata</name>
    <dbReference type="NCBI Taxonomy" id="35677"/>
    <lineage>
        <taxon>Eukaryota</taxon>
        <taxon>Sar</taxon>
        <taxon>Stramenopiles</taxon>
        <taxon>Ochrophyta</taxon>
        <taxon>Pelagophyceae</taxon>
        <taxon>Pelagomonadales</taxon>
        <taxon>Pelagomonadaceae</taxon>
        <taxon>Pelagomonas</taxon>
    </lineage>
</organism>
<proteinExistence type="predicted"/>
<dbReference type="SUPFAM" id="SSF52047">
    <property type="entry name" value="RNI-like"/>
    <property type="match status" value="1"/>
</dbReference>
<evidence type="ECO:0000313" key="2">
    <source>
        <dbReference type="Proteomes" id="UP000789595"/>
    </source>
</evidence>
<dbReference type="Gene3D" id="3.80.10.10">
    <property type="entry name" value="Ribonuclease Inhibitor"/>
    <property type="match status" value="1"/>
</dbReference>
<reference evidence="1" key="1">
    <citation type="submission" date="2021-11" db="EMBL/GenBank/DDBJ databases">
        <authorList>
            <consortium name="Genoscope - CEA"/>
            <person name="William W."/>
        </authorList>
    </citation>
    <scope>NUCLEOTIDE SEQUENCE</scope>
</reference>
<dbReference type="InterPro" id="IPR032675">
    <property type="entry name" value="LRR_dom_sf"/>
</dbReference>
<dbReference type="Proteomes" id="UP000789595">
    <property type="component" value="Unassembled WGS sequence"/>
</dbReference>
<comment type="caution">
    <text evidence="1">The sequence shown here is derived from an EMBL/GenBank/DDBJ whole genome shotgun (WGS) entry which is preliminary data.</text>
</comment>
<accession>A0A8J2S9C7</accession>
<dbReference type="EMBL" id="CAKKNE010000001">
    <property type="protein sequence ID" value="CAH0366860.1"/>
    <property type="molecule type" value="Genomic_DNA"/>
</dbReference>
<sequence>MLASLRNLLWPKQRRRTVELSIAQKLGSLSLLPEDVFTTRVACYFHSRAEYLSLRVASKAMLGLTQRAIASGSSCCRGVPTVCEFGPPPSTYHETLDPARHIAAMARVFGAGCRILHGRVRRAGDSEIRTKEKLAALEYFVASTNGGLTTLDLNHSEVSEEMFLRMCRASPKLTSLQGRSYLLPEMRESTILAIIEACPDLEVVEIANISHSPAETWARHIPRLKTIKCGTGKYLYRPRFIDNIRATALATRASQLDVGGCYITREVIDAVVGTPLGDRIETLGEAGEARDWYETKIFPEALLAAARGFPRLTELHIPQGSTMDGPQFYEQLKRAAPQLRSLHIWDCSTTAACVAAACDMRLERLHLDRLYDHGDRHILDGIINSEASQTLEALDLRFISEEVGFELVVRAADVLRVVRACPRLKRLSWWVVDDGEYDEADRRVLDPDHETYQAIRELLVSRGGIDDWPDSAFDYKRWCH</sequence>
<name>A0A8J2S9C7_9STRA</name>
<keyword evidence="2" id="KW-1185">Reference proteome</keyword>
<dbReference type="AlphaFoldDB" id="A0A8J2S9C7"/>
<evidence type="ECO:0000313" key="1">
    <source>
        <dbReference type="EMBL" id="CAH0366860.1"/>
    </source>
</evidence>